<dbReference type="PROSITE" id="PS50943">
    <property type="entry name" value="HTH_CROC1"/>
    <property type="match status" value="1"/>
</dbReference>
<name>A0A852SXE1_9MICO</name>
<gene>
    <name evidence="2" type="ORF">BJ963_000679</name>
</gene>
<dbReference type="RefSeq" id="WP_179454645.1">
    <property type="nucleotide sequence ID" value="NZ_BAAAPX010000001.1"/>
</dbReference>
<dbReference type="Proteomes" id="UP000589620">
    <property type="component" value="Unassembled WGS sequence"/>
</dbReference>
<proteinExistence type="predicted"/>
<dbReference type="EMBL" id="JACCBJ010000001">
    <property type="protein sequence ID" value="NYD73160.1"/>
    <property type="molecule type" value="Genomic_DNA"/>
</dbReference>
<protein>
    <submittedName>
        <fullName evidence="2">Transcriptional regulator with XRE-family HTH domain</fullName>
    </submittedName>
</protein>
<reference evidence="2 3" key="1">
    <citation type="submission" date="2020-07" db="EMBL/GenBank/DDBJ databases">
        <title>Sequencing the genomes of 1000 actinobacteria strains.</title>
        <authorList>
            <person name="Klenk H.-P."/>
        </authorList>
    </citation>
    <scope>NUCLEOTIDE SEQUENCE [LARGE SCALE GENOMIC DNA]</scope>
    <source>
        <strain evidence="2 3">DSM 23871</strain>
    </source>
</reference>
<organism evidence="2 3">
    <name type="scientific">Leifsonia soli</name>
    <dbReference type="NCBI Taxonomy" id="582665"/>
    <lineage>
        <taxon>Bacteria</taxon>
        <taxon>Bacillati</taxon>
        <taxon>Actinomycetota</taxon>
        <taxon>Actinomycetes</taxon>
        <taxon>Micrococcales</taxon>
        <taxon>Microbacteriaceae</taxon>
        <taxon>Leifsonia</taxon>
    </lineage>
</organism>
<feature type="domain" description="HTH cro/C1-type" evidence="1">
    <location>
        <begin position="11"/>
        <end position="61"/>
    </location>
</feature>
<accession>A0A852SXE1</accession>
<dbReference type="InterPro" id="IPR010982">
    <property type="entry name" value="Lambda_DNA-bd_dom_sf"/>
</dbReference>
<evidence type="ECO:0000313" key="3">
    <source>
        <dbReference type="Proteomes" id="UP000589620"/>
    </source>
</evidence>
<evidence type="ECO:0000313" key="2">
    <source>
        <dbReference type="EMBL" id="NYD73160.1"/>
    </source>
</evidence>
<evidence type="ECO:0000259" key="1">
    <source>
        <dbReference type="PROSITE" id="PS50943"/>
    </source>
</evidence>
<dbReference type="GO" id="GO:0003677">
    <property type="term" value="F:DNA binding"/>
    <property type="evidence" value="ECO:0007669"/>
    <property type="project" value="InterPro"/>
</dbReference>
<dbReference type="SUPFAM" id="SSF47413">
    <property type="entry name" value="lambda repressor-like DNA-binding domains"/>
    <property type="match status" value="1"/>
</dbReference>
<dbReference type="AlphaFoldDB" id="A0A852SXE1"/>
<keyword evidence="3" id="KW-1185">Reference proteome</keyword>
<dbReference type="InterPro" id="IPR001387">
    <property type="entry name" value="Cro/C1-type_HTH"/>
</dbReference>
<dbReference type="CDD" id="cd00093">
    <property type="entry name" value="HTH_XRE"/>
    <property type="match status" value="1"/>
</dbReference>
<sequence length="190" mass="20604">MSIAEIAGSVRRSRRIPQTIIASRTGEAASNLSVIESGRRSPRADKLDRILRASDARLAAIPTTRPGALEVSAGIRRALRGSDDAEAFRIWLAYNDALGAEDAVNRVVLAAFPPEPTGSRLFDAALAAVTEHHLRETSSPIPLWVSATEPLDVPTVFTGSRYVTTVDPKDVPDAFLRKRVLIPRDTLRSV</sequence>
<comment type="caution">
    <text evidence="2">The sequence shown here is derived from an EMBL/GenBank/DDBJ whole genome shotgun (WGS) entry which is preliminary data.</text>
</comment>